<reference evidence="2" key="2">
    <citation type="submission" date="2018-02" db="UniProtKB">
        <authorList>
            <consortium name="EnsemblPlants"/>
        </authorList>
    </citation>
    <scope>IDENTIFICATION</scope>
    <source>
        <strain evidence="2">Williams 82</strain>
    </source>
</reference>
<reference evidence="1 2" key="1">
    <citation type="journal article" date="2010" name="Nature">
        <title>Genome sequence of the palaeopolyploid soybean.</title>
        <authorList>
            <person name="Schmutz J."/>
            <person name="Cannon S.B."/>
            <person name="Schlueter J."/>
            <person name="Ma J."/>
            <person name="Mitros T."/>
            <person name="Nelson W."/>
            <person name="Hyten D.L."/>
            <person name="Song Q."/>
            <person name="Thelen J.J."/>
            <person name="Cheng J."/>
            <person name="Xu D."/>
            <person name="Hellsten U."/>
            <person name="May G.D."/>
            <person name="Yu Y."/>
            <person name="Sakurai T."/>
            <person name="Umezawa T."/>
            <person name="Bhattacharyya M.K."/>
            <person name="Sandhu D."/>
            <person name="Valliyodan B."/>
            <person name="Lindquist E."/>
            <person name="Peto M."/>
            <person name="Grant D."/>
            <person name="Shu S."/>
            <person name="Goodstein D."/>
            <person name="Barry K."/>
            <person name="Futrell-Griggs M."/>
            <person name="Abernathy B."/>
            <person name="Du J."/>
            <person name="Tian Z."/>
            <person name="Zhu L."/>
            <person name="Gill N."/>
            <person name="Joshi T."/>
            <person name="Libault M."/>
            <person name="Sethuraman A."/>
            <person name="Zhang X.-C."/>
            <person name="Shinozaki K."/>
            <person name="Nguyen H.T."/>
            <person name="Wing R.A."/>
            <person name="Cregan P."/>
            <person name="Specht J."/>
            <person name="Grimwood J."/>
            <person name="Rokhsar D."/>
            <person name="Stacey G."/>
            <person name="Shoemaker R.C."/>
            <person name="Jackson S.A."/>
        </authorList>
    </citation>
    <scope>NUCLEOTIDE SEQUENCE</scope>
    <source>
        <strain evidence="2">cv. Williams 82</strain>
        <tissue evidence="1">Callus</tissue>
    </source>
</reference>
<dbReference type="Gramene" id="KRH63345">
    <property type="protein sequence ID" value="KRH63345"/>
    <property type="gene ID" value="GLYMA_04G169800"/>
</dbReference>
<dbReference type="EMBL" id="CM000837">
    <property type="protein sequence ID" value="KRH63345.1"/>
    <property type="molecule type" value="Genomic_DNA"/>
</dbReference>
<dbReference type="InParanoid" id="A0A0R0K9N8"/>
<name>A0A0R0K9N8_SOYBN</name>
<organism evidence="1">
    <name type="scientific">Glycine max</name>
    <name type="common">Soybean</name>
    <name type="synonym">Glycine hispida</name>
    <dbReference type="NCBI Taxonomy" id="3847"/>
    <lineage>
        <taxon>Eukaryota</taxon>
        <taxon>Viridiplantae</taxon>
        <taxon>Streptophyta</taxon>
        <taxon>Embryophyta</taxon>
        <taxon>Tracheophyta</taxon>
        <taxon>Spermatophyta</taxon>
        <taxon>Magnoliopsida</taxon>
        <taxon>eudicotyledons</taxon>
        <taxon>Gunneridae</taxon>
        <taxon>Pentapetalae</taxon>
        <taxon>rosids</taxon>
        <taxon>fabids</taxon>
        <taxon>Fabales</taxon>
        <taxon>Fabaceae</taxon>
        <taxon>Papilionoideae</taxon>
        <taxon>50 kb inversion clade</taxon>
        <taxon>NPAAA clade</taxon>
        <taxon>indigoferoid/millettioid clade</taxon>
        <taxon>Phaseoleae</taxon>
        <taxon>Glycine</taxon>
        <taxon>Glycine subgen. Soja</taxon>
    </lineage>
</organism>
<dbReference type="AlphaFoldDB" id="A0A0R0K9N8"/>
<evidence type="ECO:0000313" key="2">
    <source>
        <dbReference type="EnsemblPlants" id="KRH63345"/>
    </source>
</evidence>
<accession>A0A0R0K9N8</accession>
<proteinExistence type="predicted"/>
<dbReference type="Proteomes" id="UP000008827">
    <property type="component" value="Chromosome 4"/>
</dbReference>
<gene>
    <name evidence="1" type="ORF">GLYMA_04G169800</name>
</gene>
<protein>
    <submittedName>
        <fullName evidence="1 2">Uncharacterized protein</fullName>
    </submittedName>
</protein>
<evidence type="ECO:0000313" key="1">
    <source>
        <dbReference type="EMBL" id="KRH63345.1"/>
    </source>
</evidence>
<keyword evidence="3" id="KW-1185">Reference proteome</keyword>
<sequence>MTEYTLEKNSACFHDQWLTTQTNTRLFKVLCPHSHTFWETSEKITHPITTPSQTRLSMKFLSDGLPKNPSHFDVI</sequence>
<dbReference type="EnsemblPlants" id="KRH63345">
    <property type="protein sequence ID" value="KRH63345"/>
    <property type="gene ID" value="GLYMA_04G169800"/>
</dbReference>
<reference evidence="1" key="3">
    <citation type="submission" date="2018-07" db="EMBL/GenBank/DDBJ databases">
        <title>WGS assembly of Glycine max.</title>
        <authorList>
            <person name="Schmutz J."/>
            <person name="Cannon S."/>
            <person name="Schlueter J."/>
            <person name="Ma J."/>
            <person name="Mitros T."/>
            <person name="Nelson W."/>
            <person name="Hyten D."/>
            <person name="Song Q."/>
            <person name="Thelen J."/>
            <person name="Cheng J."/>
            <person name="Xu D."/>
            <person name="Hellsten U."/>
            <person name="May G."/>
            <person name="Yu Y."/>
            <person name="Sakurai T."/>
            <person name="Umezawa T."/>
            <person name="Bhattacharyya M."/>
            <person name="Sandhu D."/>
            <person name="Valliyodan B."/>
            <person name="Lindquist E."/>
            <person name="Peto M."/>
            <person name="Grant D."/>
            <person name="Shu S."/>
            <person name="Goodstein D."/>
            <person name="Barry K."/>
            <person name="Futrell-Griggs M."/>
            <person name="Abernathy B."/>
            <person name="Du J."/>
            <person name="Tian Z."/>
            <person name="Zhu L."/>
            <person name="Gill N."/>
            <person name="Joshi T."/>
            <person name="Libault M."/>
            <person name="Sethuraman A."/>
            <person name="Zhang X."/>
            <person name="Shinozaki K."/>
            <person name="Nguyen H."/>
            <person name="Wing R."/>
            <person name="Cregan P."/>
            <person name="Specht J."/>
            <person name="Grimwood J."/>
            <person name="Rokhsar D."/>
            <person name="Stacey G."/>
            <person name="Shoemaker R."/>
            <person name="Jackson S."/>
        </authorList>
    </citation>
    <scope>NUCLEOTIDE SEQUENCE</scope>
    <source>
        <tissue evidence="1">Callus</tissue>
    </source>
</reference>
<evidence type="ECO:0000313" key="3">
    <source>
        <dbReference type="Proteomes" id="UP000008827"/>
    </source>
</evidence>